<gene>
    <name evidence="2" type="ORF">BDV30DRAFT_207355</name>
</gene>
<keyword evidence="1" id="KW-1133">Transmembrane helix</keyword>
<sequence length="54" mass="6099">MTPLSPTYYRELSLKLVLALVCCWLHCLSLVLLGVMTMPMCRVAFRRVLAVGTK</sequence>
<keyword evidence="1" id="KW-0812">Transmembrane</keyword>
<evidence type="ECO:0000256" key="1">
    <source>
        <dbReference type="SAM" id="Phobius"/>
    </source>
</evidence>
<accession>A0A5N6JA90</accession>
<organism evidence="2 3">
    <name type="scientific">Aspergillus minisclerotigenes</name>
    <dbReference type="NCBI Taxonomy" id="656917"/>
    <lineage>
        <taxon>Eukaryota</taxon>
        <taxon>Fungi</taxon>
        <taxon>Dikarya</taxon>
        <taxon>Ascomycota</taxon>
        <taxon>Pezizomycotina</taxon>
        <taxon>Eurotiomycetes</taxon>
        <taxon>Eurotiomycetidae</taxon>
        <taxon>Eurotiales</taxon>
        <taxon>Aspergillaceae</taxon>
        <taxon>Aspergillus</taxon>
        <taxon>Aspergillus subgen. Circumdati</taxon>
    </lineage>
</organism>
<name>A0A5N6JA90_9EURO</name>
<keyword evidence="1" id="KW-0472">Membrane</keyword>
<evidence type="ECO:0000313" key="2">
    <source>
        <dbReference type="EMBL" id="KAB8275746.1"/>
    </source>
</evidence>
<dbReference type="EMBL" id="ML732780">
    <property type="protein sequence ID" value="KAB8275746.1"/>
    <property type="molecule type" value="Genomic_DNA"/>
</dbReference>
<protein>
    <submittedName>
        <fullName evidence="2">Uncharacterized protein</fullName>
    </submittedName>
</protein>
<dbReference type="AlphaFoldDB" id="A0A5N6JA90"/>
<proteinExistence type="predicted"/>
<evidence type="ECO:0000313" key="3">
    <source>
        <dbReference type="Proteomes" id="UP000326289"/>
    </source>
</evidence>
<reference evidence="2 3" key="1">
    <citation type="submission" date="2019-04" db="EMBL/GenBank/DDBJ databases">
        <title>Fungal friends and foes A comparative genomics study of 23 Aspergillus species from section Flavi.</title>
        <authorList>
            <consortium name="DOE Joint Genome Institute"/>
            <person name="Kjaerbolling I."/>
            <person name="Vesth T.C."/>
            <person name="Frisvad J.C."/>
            <person name="Nybo J.L."/>
            <person name="Theobald S."/>
            <person name="Kildgaard S."/>
            <person name="Petersen T.I."/>
            <person name="Kuo A."/>
            <person name="Sato A."/>
            <person name="Lyhne E.K."/>
            <person name="Kogle M.E."/>
            <person name="Wiebenga A."/>
            <person name="Kun R.S."/>
            <person name="Lubbers R.J."/>
            <person name="Makela M.R."/>
            <person name="Barry K."/>
            <person name="Chovatia M."/>
            <person name="Clum A."/>
            <person name="Daum C."/>
            <person name="Haridas S."/>
            <person name="He G."/>
            <person name="LaButti K."/>
            <person name="Lipzen A."/>
            <person name="Mondo S."/>
            <person name="Pangilinan J."/>
            <person name="Riley R."/>
            <person name="Salamov A."/>
            <person name="Simmons B.A."/>
            <person name="Magnuson J.K."/>
            <person name="Henrissat B."/>
            <person name="Mortensen U.H."/>
            <person name="Larsen T.O."/>
            <person name="De vries R.P."/>
            <person name="Grigoriev I.V."/>
            <person name="Machida M."/>
            <person name="Baker S.E."/>
            <person name="Andersen M.R."/>
        </authorList>
    </citation>
    <scope>NUCLEOTIDE SEQUENCE [LARGE SCALE GENOMIC DNA]</scope>
    <source>
        <strain evidence="2 3">CBS 117635</strain>
    </source>
</reference>
<feature type="transmembrane region" description="Helical" evidence="1">
    <location>
        <begin position="12"/>
        <end position="37"/>
    </location>
</feature>
<keyword evidence="3" id="KW-1185">Reference proteome</keyword>
<dbReference type="Proteomes" id="UP000326289">
    <property type="component" value="Unassembled WGS sequence"/>
</dbReference>